<proteinExistence type="inferred from homology"/>
<evidence type="ECO:0000259" key="5">
    <source>
        <dbReference type="Pfam" id="PF14718"/>
    </source>
</evidence>
<dbReference type="PROSITE" id="PS00922">
    <property type="entry name" value="TRANSGLYCOSYLASE"/>
    <property type="match status" value="1"/>
</dbReference>
<dbReference type="Gene3D" id="1.10.530.10">
    <property type="match status" value="1"/>
</dbReference>
<accession>A0A2U3B5S0</accession>
<comment type="caution">
    <text evidence="6">The sequence shown here is derived from an EMBL/GenBank/DDBJ whole genome shotgun (WGS) entry which is preliminary data.</text>
</comment>
<reference evidence="6 7" key="1">
    <citation type="submission" date="2018-05" db="EMBL/GenBank/DDBJ databases">
        <title>Vibrio limimaris sp. nov., isolated from marine sediment.</title>
        <authorList>
            <person name="Li C.-M."/>
        </authorList>
    </citation>
    <scope>NUCLEOTIDE SEQUENCE [LARGE SCALE GENOMIC DNA]</scope>
    <source>
        <strain evidence="6 7">E4404</strain>
    </source>
</reference>
<dbReference type="SUPFAM" id="SSF53955">
    <property type="entry name" value="Lysozyme-like"/>
    <property type="match status" value="1"/>
</dbReference>
<dbReference type="PANTHER" id="PTHR37423">
    <property type="entry name" value="SOLUBLE LYTIC MUREIN TRANSGLYCOSYLASE-RELATED"/>
    <property type="match status" value="1"/>
</dbReference>
<dbReference type="GO" id="GO:0000270">
    <property type="term" value="P:peptidoglycan metabolic process"/>
    <property type="evidence" value="ECO:0007669"/>
    <property type="project" value="InterPro"/>
</dbReference>
<dbReference type="PANTHER" id="PTHR37423:SF5">
    <property type="entry name" value="SOLUBLE LYTIC MUREIN TRANSGLYCOSYLASE"/>
    <property type="match status" value="1"/>
</dbReference>
<dbReference type="EMBL" id="QFWT01000011">
    <property type="protein sequence ID" value="PWI32064.1"/>
    <property type="molecule type" value="Genomic_DNA"/>
</dbReference>
<dbReference type="GO" id="GO:0004553">
    <property type="term" value="F:hydrolase activity, hydrolyzing O-glycosyl compounds"/>
    <property type="evidence" value="ECO:0007669"/>
    <property type="project" value="InterPro"/>
</dbReference>
<feature type="domain" description="Lytic transglycosylase superhelical linker" evidence="5">
    <location>
        <begin position="407"/>
        <end position="469"/>
    </location>
</feature>
<gene>
    <name evidence="6" type="ORF">DI392_16955</name>
</gene>
<evidence type="ECO:0000256" key="3">
    <source>
        <dbReference type="SAM" id="SignalP"/>
    </source>
</evidence>
<evidence type="ECO:0000313" key="6">
    <source>
        <dbReference type="EMBL" id="PWI32064.1"/>
    </source>
</evidence>
<dbReference type="Pfam" id="PF14718">
    <property type="entry name" value="SLT_L"/>
    <property type="match status" value="1"/>
</dbReference>
<dbReference type="GO" id="GO:0016020">
    <property type="term" value="C:membrane"/>
    <property type="evidence" value="ECO:0007669"/>
    <property type="project" value="InterPro"/>
</dbReference>
<dbReference type="Pfam" id="PF00760">
    <property type="entry name" value="Cucumo_coat"/>
    <property type="match status" value="1"/>
</dbReference>
<dbReference type="OrthoDB" id="92254at2"/>
<comment type="similarity">
    <text evidence="1">Belongs to the transglycosylase Slt family.</text>
</comment>
<dbReference type="Gene3D" id="1.25.20.10">
    <property type="entry name" value="Bacterial muramidases"/>
    <property type="match status" value="1"/>
</dbReference>
<feature type="chain" id="PRO_5015756765" evidence="3">
    <location>
        <begin position="24"/>
        <end position="642"/>
    </location>
</feature>
<dbReference type="AlphaFoldDB" id="A0A2U3B5S0"/>
<evidence type="ECO:0000256" key="2">
    <source>
        <dbReference type="ARBA" id="ARBA00022729"/>
    </source>
</evidence>
<evidence type="ECO:0000256" key="1">
    <source>
        <dbReference type="ARBA" id="ARBA00007734"/>
    </source>
</evidence>
<dbReference type="CDD" id="cd13401">
    <property type="entry name" value="Slt70-like"/>
    <property type="match status" value="1"/>
</dbReference>
<sequence length="642" mass="74576">MQKLIKLVSAVLPFVAISSGANAAPASLAQQRVIYQQAQSYLDKKQVDEYLEIRDKIADYPLTPYVDYRTFLIDIGKRTPEEVEQFTRLHQSFPFINNVRAAYLDALIKQGNWTRFYQYQTYEPKTEKYRCSYYYAQYKNGQTDKAFEGAEKLWLNGHSVSDHCDPLFEAWDQAGLRTDDLILRRMLLTFDSRSYSLLSYLAKMTQSEKSKLKANSLKYMSAHPDYVEVFAQTNPPSAFNRKQSAIALKRLARKDINKARSLLDTVFIAQEFSDTHAQKVLEYLASRLISTDDSELAEWRDSVLEKSHASSVLERRIRLAIRLGDWPATQRWIQHLPADKKKTLRWQYWLGRAELVLGKREQGIQRLQAILGQRNFYSVAAAKSLDKPVIYQVQKTSTDTRILDPYKDSLIRIKEMIELDKIYAAKREWSWLLWMVGKSEKKALAVYAAERGWHHLTVTATIEAKMWDDTALRFPVAHRWWFNFYGDKHKVDPITLMSVARQESALDAQARSPVGARGIMQIMPRTAKYTAKKYKLNYRGASDLYDVGKNIEIGSRYLNSLLSQYDNNRILALAAYNAGPHRVKKWREISGNKLDAFAFIETIPFKETRRYVQNILMFETYYRELMGVDGSFLHAKELSSRY</sequence>
<dbReference type="InterPro" id="IPR000189">
    <property type="entry name" value="Transglyc_AS"/>
</dbReference>
<dbReference type="InterPro" id="IPR037061">
    <property type="entry name" value="Lytic_TGlycoase_superhlx_L_sf"/>
</dbReference>
<dbReference type="SUPFAM" id="SSF48435">
    <property type="entry name" value="Bacterial muramidases"/>
    <property type="match status" value="1"/>
</dbReference>
<dbReference type="RefSeq" id="WP_109320892.1">
    <property type="nucleotide sequence ID" value="NZ_QFWT01000011.1"/>
</dbReference>
<dbReference type="GO" id="GO:0042597">
    <property type="term" value="C:periplasmic space"/>
    <property type="evidence" value="ECO:0007669"/>
    <property type="project" value="InterPro"/>
</dbReference>
<dbReference type="InterPro" id="IPR012289">
    <property type="entry name" value="Lytic_TGlycosylase_superhlx_L"/>
</dbReference>
<protein>
    <submittedName>
        <fullName evidence="6">Lytic murein transglycosylase</fullName>
    </submittedName>
</protein>
<dbReference type="InterPro" id="IPR008939">
    <property type="entry name" value="Lytic_TGlycosylase_superhlx_U"/>
</dbReference>
<keyword evidence="2 3" id="KW-0732">Signal</keyword>
<evidence type="ECO:0000259" key="4">
    <source>
        <dbReference type="Pfam" id="PF01464"/>
    </source>
</evidence>
<organism evidence="6 7">
    <name type="scientific">Vibrio albus</name>
    <dbReference type="NCBI Taxonomy" id="2200953"/>
    <lineage>
        <taxon>Bacteria</taxon>
        <taxon>Pseudomonadati</taxon>
        <taxon>Pseudomonadota</taxon>
        <taxon>Gammaproteobacteria</taxon>
        <taxon>Vibrionales</taxon>
        <taxon>Vibrionaceae</taxon>
        <taxon>Vibrio</taxon>
    </lineage>
</organism>
<dbReference type="InterPro" id="IPR023346">
    <property type="entry name" value="Lysozyme-like_dom_sf"/>
</dbReference>
<dbReference type="Proteomes" id="UP000245362">
    <property type="component" value="Unassembled WGS sequence"/>
</dbReference>
<dbReference type="Pfam" id="PF01464">
    <property type="entry name" value="SLT"/>
    <property type="match status" value="1"/>
</dbReference>
<feature type="signal peptide" evidence="3">
    <location>
        <begin position="1"/>
        <end position="23"/>
    </location>
</feature>
<feature type="domain" description="Transglycosylase SLT" evidence="4">
    <location>
        <begin position="483"/>
        <end position="593"/>
    </location>
</feature>
<dbReference type="Gene3D" id="1.10.1240.20">
    <property type="entry name" value="Lytic transglycosylase, superhelical linker domain"/>
    <property type="match status" value="1"/>
</dbReference>
<name>A0A2U3B5S0_9VIBR</name>
<dbReference type="GO" id="GO:0008933">
    <property type="term" value="F:peptidoglycan lytic transglycosylase activity"/>
    <property type="evidence" value="ECO:0007669"/>
    <property type="project" value="InterPro"/>
</dbReference>
<keyword evidence="7" id="KW-1185">Reference proteome</keyword>
<evidence type="ECO:0000313" key="7">
    <source>
        <dbReference type="Proteomes" id="UP000245362"/>
    </source>
</evidence>
<dbReference type="InterPro" id="IPR008258">
    <property type="entry name" value="Transglycosylase_SLT_dom_1"/>
</dbReference>